<evidence type="ECO:0000313" key="2">
    <source>
        <dbReference type="Proteomes" id="UP001157502"/>
    </source>
</evidence>
<evidence type="ECO:0000313" key="1">
    <source>
        <dbReference type="EMBL" id="KAJ7993096.1"/>
    </source>
</evidence>
<keyword evidence="2" id="KW-1185">Reference proteome</keyword>
<accession>A0ACC2FNZ1</accession>
<comment type="caution">
    <text evidence="1">The sequence shown here is derived from an EMBL/GenBank/DDBJ whole genome shotgun (WGS) entry which is preliminary data.</text>
</comment>
<organism evidence="1 2">
    <name type="scientific">Dallia pectoralis</name>
    <name type="common">Alaska blackfish</name>
    <dbReference type="NCBI Taxonomy" id="75939"/>
    <lineage>
        <taxon>Eukaryota</taxon>
        <taxon>Metazoa</taxon>
        <taxon>Chordata</taxon>
        <taxon>Craniata</taxon>
        <taxon>Vertebrata</taxon>
        <taxon>Euteleostomi</taxon>
        <taxon>Actinopterygii</taxon>
        <taxon>Neopterygii</taxon>
        <taxon>Teleostei</taxon>
        <taxon>Protacanthopterygii</taxon>
        <taxon>Esociformes</taxon>
        <taxon>Umbridae</taxon>
        <taxon>Dallia</taxon>
    </lineage>
</organism>
<gene>
    <name evidence="1" type="ORF">DPEC_G00268880</name>
</gene>
<protein>
    <submittedName>
        <fullName evidence="1">Uncharacterized protein</fullName>
    </submittedName>
</protein>
<dbReference type="EMBL" id="CM055751">
    <property type="protein sequence ID" value="KAJ7993096.1"/>
    <property type="molecule type" value="Genomic_DNA"/>
</dbReference>
<reference evidence="1" key="1">
    <citation type="submission" date="2021-05" db="EMBL/GenBank/DDBJ databases">
        <authorList>
            <person name="Pan Q."/>
            <person name="Jouanno E."/>
            <person name="Zahm M."/>
            <person name="Klopp C."/>
            <person name="Cabau C."/>
            <person name="Louis A."/>
            <person name="Berthelot C."/>
            <person name="Parey E."/>
            <person name="Roest Crollius H."/>
            <person name="Montfort J."/>
            <person name="Robinson-Rechavi M."/>
            <person name="Bouchez O."/>
            <person name="Lampietro C."/>
            <person name="Lopez Roques C."/>
            <person name="Donnadieu C."/>
            <person name="Postlethwait J."/>
            <person name="Bobe J."/>
            <person name="Dillon D."/>
            <person name="Chandos A."/>
            <person name="von Hippel F."/>
            <person name="Guiguen Y."/>
        </authorList>
    </citation>
    <scope>NUCLEOTIDE SEQUENCE</scope>
    <source>
        <strain evidence="1">YG-Jan2019</strain>
    </source>
</reference>
<proteinExistence type="predicted"/>
<dbReference type="Proteomes" id="UP001157502">
    <property type="component" value="Chromosome 24"/>
</dbReference>
<name>A0ACC2FNZ1_DALPE</name>
<sequence length="239" mass="25908">MDGTILHTVLDGLSEESQCLSDESRGEKLNGIGCGMMVTTENIDVDEDESLLKYSTTLTNRQRGNEVTVRPATLDILSIHQLAAQGEVSHVTTHLSKDSSLINHQDERGFTPLMWAAAFGEKAMVDFLLEKGADPSIIAWERESALTLASSGGFADVVKQLLENGVDINAYDWNGGTPLLYAVRGNHVKCAEALLDKGADMTIEADSGYSPMALAVALGHKKVQKVLENHILKLMKKKA</sequence>